<feature type="region of interest" description="Disordered" evidence="1">
    <location>
        <begin position="287"/>
        <end position="318"/>
    </location>
</feature>
<feature type="compositionally biased region" description="Basic residues" evidence="1">
    <location>
        <begin position="1"/>
        <end position="15"/>
    </location>
</feature>
<accession>A0A3N4L9N6</accession>
<reference evidence="2 3" key="1">
    <citation type="journal article" date="2018" name="Nat. Ecol. Evol.">
        <title>Pezizomycetes genomes reveal the molecular basis of ectomycorrhizal truffle lifestyle.</title>
        <authorList>
            <person name="Murat C."/>
            <person name="Payen T."/>
            <person name="Noel B."/>
            <person name="Kuo A."/>
            <person name="Morin E."/>
            <person name="Chen J."/>
            <person name="Kohler A."/>
            <person name="Krizsan K."/>
            <person name="Balestrini R."/>
            <person name="Da Silva C."/>
            <person name="Montanini B."/>
            <person name="Hainaut M."/>
            <person name="Levati E."/>
            <person name="Barry K.W."/>
            <person name="Belfiori B."/>
            <person name="Cichocki N."/>
            <person name="Clum A."/>
            <person name="Dockter R.B."/>
            <person name="Fauchery L."/>
            <person name="Guy J."/>
            <person name="Iotti M."/>
            <person name="Le Tacon F."/>
            <person name="Lindquist E.A."/>
            <person name="Lipzen A."/>
            <person name="Malagnac F."/>
            <person name="Mello A."/>
            <person name="Molinier V."/>
            <person name="Miyauchi S."/>
            <person name="Poulain J."/>
            <person name="Riccioni C."/>
            <person name="Rubini A."/>
            <person name="Sitrit Y."/>
            <person name="Splivallo R."/>
            <person name="Traeger S."/>
            <person name="Wang M."/>
            <person name="Zifcakova L."/>
            <person name="Wipf D."/>
            <person name="Zambonelli A."/>
            <person name="Paolocci F."/>
            <person name="Nowrousian M."/>
            <person name="Ottonello S."/>
            <person name="Baldrian P."/>
            <person name="Spatafora J.W."/>
            <person name="Henrissat B."/>
            <person name="Nagy L.G."/>
            <person name="Aury J.M."/>
            <person name="Wincker P."/>
            <person name="Grigoriev I.V."/>
            <person name="Bonfante P."/>
            <person name="Martin F.M."/>
        </authorList>
    </citation>
    <scope>NUCLEOTIDE SEQUENCE [LARGE SCALE GENOMIC DNA]</scope>
    <source>
        <strain evidence="2 3">ATCC MYA-4762</strain>
    </source>
</reference>
<evidence type="ECO:0000256" key="1">
    <source>
        <dbReference type="SAM" id="MobiDB-lite"/>
    </source>
</evidence>
<feature type="compositionally biased region" description="Acidic residues" evidence="1">
    <location>
        <begin position="287"/>
        <end position="312"/>
    </location>
</feature>
<feature type="region of interest" description="Disordered" evidence="1">
    <location>
        <begin position="336"/>
        <end position="412"/>
    </location>
</feature>
<keyword evidence="3" id="KW-1185">Reference proteome</keyword>
<dbReference type="AlphaFoldDB" id="A0A3N4L9N6"/>
<evidence type="ECO:0000313" key="3">
    <source>
        <dbReference type="Proteomes" id="UP000267821"/>
    </source>
</evidence>
<feature type="region of interest" description="Disordered" evidence="1">
    <location>
        <begin position="1"/>
        <end position="39"/>
    </location>
</feature>
<dbReference type="InParanoid" id="A0A3N4L9N6"/>
<evidence type="ECO:0000313" key="2">
    <source>
        <dbReference type="EMBL" id="RPB18169.1"/>
    </source>
</evidence>
<dbReference type="Proteomes" id="UP000267821">
    <property type="component" value="Unassembled WGS sequence"/>
</dbReference>
<dbReference type="EMBL" id="ML121673">
    <property type="protein sequence ID" value="RPB18169.1"/>
    <property type="molecule type" value="Genomic_DNA"/>
</dbReference>
<proteinExistence type="predicted"/>
<organism evidence="2 3">
    <name type="scientific">Terfezia boudieri ATCC MYA-4762</name>
    <dbReference type="NCBI Taxonomy" id="1051890"/>
    <lineage>
        <taxon>Eukaryota</taxon>
        <taxon>Fungi</taxon>
        <taxon>Dikarya</taxon>
        <taxon>Ascomycota</taxon>
        <taxon>Pezizomycotina</taxon>
        <taxon>Pezizomycetes</taxon>
        <taxon>Pezizales</taxon>
        <taxon>Pezizaceae</taxon>
        <taxon>Terfezia</taxon>
    </lineage>
</organism>
<feature type="compositionally biased region" description="Acidic residues" evidence="1">
    <location>
        <begin position="359"/>
        <end position="397"/>
    </location>
</feature>
<sequence>MVGPVQKKKAPSKRNTRSENPKPDKHKWRKTSSTTAAMPDPVTFDLAVSGAAAPGPALVTPVNPYEKYTDFPWGSKEFDLDTEFSGGWKVWGTSTNSHTSKIRESQKRLLGPLLAFERAKDWKRQKVNRALKAGVAESEHTTVTGAPIGRKRNELSDVQCGKFERLVQKTWEVMLVQKKAYILHPWYGLSQAQQRFYLEVGERDNIPVYTIPEGDLEETATKPVNEFSVVVSVEPISRQAYAWFEALVDQPHAQDDAITIADRIIQEMEIAKGGAEDCLSDALENIEPDSEDESDGQVLEDDLSSSDTEAELTDSNNHGKVYAVKDSVIKTPLWPASRLRQKGLPRPGSDRSPGLIPSDPDDDDYEDEAEIQGQEQMDEREEGDEEDEESQGYEEDKESQGKDEVEEEELDE</sequence>
<dbReference type="OrthoDB" id="5479914at2759"/>
<protein>
    <submittedName>
        <fullName evidence="2">Uncharacterized protein</fullName>
    </submittedName>
</protein>
<gene>
    <name evidence="2" type="ORF">L211DRAFT_854385</name>
</gene>
<name>A0A3N4L9N6_9PEZI</name>